<dbReference type="AlphaFoldDB" id="A0A8J6E015"/>
<evidence type="ECO:0000313" key="9">
    <source>
        <dbReference type="EMBL" id="KAG9391523.1"/>
    </source>
</evidence>
<accession>A0A8J6E015</accession>
<keyword evidence="3" id="KW-0863">Zinc-finger</keyword>
<keyword evidence="6" id="KW-0804">Transcription</keyword>
<dbReference type="InterPro" id="IPR051061">
    <property type="entry name" value="Zinc_finger_trans_reg"/>
</dbReference>
<dbReference type="OrthoDB" id="427030at2759"/>
<evidence type="ECO:0000259" key="8">
    <source>
        <dbReference type="PROSITE" id="PS00028"/>
    </source>
</evidence>
<feature type="domain" description="C2H2-type" evidence="8">
    <location>
        <begin position="88"/>
        <end position="111"/>
    </location>
</feature>
<evidence type="ECO:0000256" key="3">
    <source>
        <dbReference type="ARBA" id="ARBA00022771"/>
    </source>
</evidence>
<dbReference type="Proteomes" id="UP000717585">
    <property type="component" value="Unassembled WGS sequence"/>
</dbReference>
<name>A0A8J6E015_9EUKA</name>
<dbReference type="SMART" id="SM00355">
    <property type="entry name" value="ZnF_C2H2"/>
    <property type="match status" value="6"/>
</dbReference>
<dbReference type="PANTHER" id="PTHR46179:SF13">
    <property type="entry name" value="C2H2-TYPE DOMAIN-CONTAINING PROTEIN"/>
    <property type="match status" value="1"/>
</dbReference>
<keyword evidence="2" id="KW-0479">Metal-binding</keyword>
<evidence type="ECO:0000256" key="7">
    <source>
        <dbReference type="ARBA" id="ARBA00023242"/>
    </source>
</evidence>
<dbReference type="PROSITE" id="PS00028">
    <property type="entry name" value="ZINC_FINGER_C2H2_1"/>
    <property type="match status" value="2"/>
</dbReference>
<evidence type="ECO:0000313" key="10">
    <source>
        <dbReference type="Proteomes" id="UP000717585"/>
    </source>
</evidence>
<dbReference type="PANTHER" id="PTHR46179">
    <property type="entry name" value="ZINC FINGER PROTEIN"/>
    <property type="match status" value="1"/>
</dbReference>
<protein>
    <submittedName>
        <fullName evidence="9">C2H2-type zinc finger</fullName>
    </submittedName>
</protein>
<keyword evidence="10" id="KW-1185">Reference proteome</keyword>
<gene>
    <name evidence="9" type="ORF">J8273_6287</name>
</gene>
<dbReference type="GO" id="GO:0008270">
    <property type="term" value="F:zinc ion binding"/>
    <property type="evidence" value="ECO:0007669"/>
    <property type="project" value="UniProtKB-KW"/>
</dbReference>
<dbReference type="GO" id="GO:0006357">
    <property type="term" value="P:regulation of transcription by RNA polymerase II"/>
    <property type="evidence" value="ECO:0007669"/>
    <property type="project" value="TreeGrafter"/>
</dbReference>
<organism evidence="9 10">
    <name type="scientific">Carpediemonas membranifera</name>
    <dbReference type="NCBI Taxonomy" id="201153"/>
    <lineage>
        <taxon>Eukaryota</taxon>
        <taxon>Metamonada</taxon>
        <taxon>Carpediemonas-like organisms</taxon>
        <taxon>Carpediemonas</taxon>
    </lineage>
</organism>
<comment type="caution">
    <text evidence="9">The sequence shown here is derived from an EMBL/GenBank/DDBJ whole genome shotgun (WGS) entry which is preliminary data.</text>
</comment>
<evidence type="ECO:0000256" key="1">
    <source>
        <dbReference type="ARBA" id="ARBA00004123"/>
    </source>
</evidence>
<reference evidence="9" key="1">
    <citation type="submission" date="2021-05" db="EMBL/GenBank/DDBJ databases">
        <title>A free-living protist that lacks canonical eukaryotic 1 DNA replication and segregation systems.</title>
        <authorList>
            <person name="Salas-Leiva D.E."/>
            <person name="Tromer E.C."/>
            <person name="Curtis B.A."/>
            <person name="Jerlstrom-Hultqvist J."/>
            <person name="Kolisko M."/>
            <person name="Yi Z."/>
            <person name="Salas-Leiva J.S."/>
            <person name="Gallot-Lavallee L."/>
            <person name="Kops G.J.P.L."/>
            <person name="Archibald J.M."/>
            <person name="Simpson A.G.B."/>
            <person name="Roger A.J."/>
        </authorList>
    </citation>
    <scope>NUCLEOTIDE SEQUENCE</scope>
    <source>
        <strain evidence="9">BICM</strain>
    </source>
</reference>
<feature type="domain" description="C2H2-type" evidence="8">
    <location>
        <begin position="208"/>
        <end position="231"/>
    </location>
</feature>
<proteinExistence type="predicted"/>
<sequence>MQPIQPLPVVFGNRQIQNSNMVAKDPLVALQAPVPPSKHHVSSRKEREHKKASFRCNCIIDGKLCGETFTTKARRDAHIESTHDLIACLKESCGLGFPTREDMLQHMIDEHSNLVCPCCHEYAAHGPAFILRHRISIHPESLTAEEKAKHQCPQCKRSFYDLNSHYAAEHLDLLPFEQRHRFWCSECNKIYPNLTQHIRDVHKRPYGCPIEGCAQRFGKANDVRTHLCSKHSLGHEELDLVMLVVRQLHSRRTGYTVSRQVRNRAIQEERECRKTGQKTSFATELFRLISQSDL</sequence>
<evidence type="ECO:0000256" key="5">
    <source>
        <dbReference type="ARBA" id="ARBA00023015"/>
    </source>
</evidence>
<comment type="subcellular location">
    <subcellularLocation>
        <location evidence="1">Nucleus</location>
    </subcellularLocation>
</comment>
<dbReference type="GO" id="GO:0005634">
    <property type="term" value="C:nucleus"/>
    <property type="evidence" value="ECO:0007669"/>
    <property type="project" value="UniProtKB-SubCell"/>
</dbReference>
<keyword evidence="5" id="KW-0805">Transcription regulation</keyword>
<evidence type="ECO:0000256" key="6">
    <source>
        <dbReference type="ARBA" id="ARBA00023163"/>
    </source>
</evidence>
<evidence type="ECO:0000256" key="4">
    <source>
        <dbReference type="ARBA" id="ARBA00022833"/>
    </source>
</evidence>
<dbReference type="InterPro" id="IPR013087">
    <property type="entry name" value="Znf_C2H2_type"/>
</dbReference>
<dbReference type="EMBL" id="JAHDYR010000053">
    <property type="protein sequence ID" value="KAG9391523.1"/>
    <property type="molecule type" value="Genomic_DNA"/>
</dbReference>
<evidence type="ECO:0000256" key="2">
    <source>
        <dbReference type="ARBA" id="ARBA00022723"/>
    </source>
</evidence>
<keyword evidence="7" id="KW-0539">Nucleus</keyword>
<dbReference type="Gene3D" id="3.30.160.60">
    <property type="entry name" value="Classic Zinc Finger"/>
    <property type="match status" value="1"/>
</dbReference>
<keyword evidence="4" id="KW-0862">Zinc</keyword>